<proteinExistence type="predicted"/>
<name>A0A286DS72_9GAMM</name>
<reference evidence="3" key="1">
    <citation type="submission" date="2017-09" db="EMBL/GenBank/DDBJ databases">
        <authorList>
            <person name="Varghese N."/>
            <person name="Submissions S."/>
        </authorList>
    </citation>
    <scope>NUCLEOTIDE SEQUENCE [LARGE SCALE GENOMIC DNA]</scope>
    <source>
        <strain evidence="3">JKS000234</strain>
    </source>
</reference>
<gene>
    <name evidence="2" type="ORF">SAMN06273570_5165</name>
</gene>
<keyword evidence="3" id="KW-1185">Reference proteome</keyword>
<dbReference type="AlphaFoldDB" id="A0A286DS72"/>
<dbReference type="EMBL" id="OCMY01000004">
    <property type="protein sequence ID" value="SOD61499.1"/>
    <property type="molecule type" value="Genomic_DNA"/>
</dbReference>
<dbReference type="RefSeq" id="WP_097098569.1">
    <property type="nucleotide sequence ID" value="NZ_OCMY01000004.1"/>
</dbReference>
<sequence>METENLQEQETFPQTTLSEHLTPEQLAILARIVSTNTQPILDEVPPFSQDVLEQFRQMHR</sequence>
<evidence type="ECO:0000256" key="1">
    <source>
        <dbReference type="SAM" id="MobiDB-lite"/>
    </source>
</evidence>
<evidence type="ECO:0000313" key="2">
    <source>
        <dbReference type="EMBL" id="SOD61499.1"/>
    </source>
</evidence>
<accession>A0A286DS72</accession>
<organism evidence="2 3">
    <name type="scientific">Candidatus Pantoea floridensis</name>
    <dbReference type="NCBI Taxonomy" id="1938870"/>
    <lineage>
        <taxon>Bacteria</taxon>
        <taxon>Pseudomonadati</taxon>
        <taxon>Pseudomonadota</taxon>
        <taxon>Gammaproteobacteria</taxon>
        <taxon>Enterobacterales</taxon>
        <taxon>Erwiniaceae</taxon>
        <taxon>Pantoea</taxon>
    </lineage>
</organism>
<evidence type="ECO:0000313" key="3">
    <source>
        <dbReference type="Proteomes" id="UP000219271"/>
    </source>
</evidence>
<feature type="region of interest" description="Disordered" evidence="1">
    <location>
        <begin position="1"/>
        <end position="20"/>
    </location>
</feature>
<protein>
    <submittedName>
        <fullName evidence="2">Uncharacterized protein</fullName>
    </submittedName>
</protein>
<dbReference type="Proteomes" id="UP000219271">
    <property type="component" value="Unassembled WGS sequence"/>
</dbReference>
<feature type="compositionally biased region" description="Polar residues" evidence="1">
    <location>
        <begin position="8"/>
        <end position="19"/>
    </location>
</feature>